<evidence type="ECO:0000256" key="5">
    <source>
        <dbReference type="ARBA" id="ARBA00023136"/>
    </source>
</evidence>
<dbReference type="EMBL" id="CP000108">
    <property type="protein sequence ID" value="ABB27481.1"/>
    <property type="molecule type" value="Genomic_DNA"/>
</dbReference>
<sequence length="362" mass="40409">MSNNHSTNQRILLLLLLVISALFFTMIRYFLLVVVLAAIFSALAMPVYNRFERGLRGKRSLSAIMTLLTLLFIVVLPLAILLGLVVKQAIRLSNVAVPFVQEQLLTPSQFDHHLQSLFFYPELVLYREEILQKVSELATKFGTLLFNAISSFTYSAVTEIVLFFVFLYTMFFFLRDGKQMLQSMLALLPLSHTDQYRLLDKFLSVTRATLKGSLVVGMVQGSLAGMALYMAGIESALFWGTVMSFLSLIPVLGSALVWIPAVIYLATIGSYPQALGVLLFCMIVVGQIDNIIRPILVGRDTQMHELLIFFGTLGGIGMFGFFGVILGPIVAALFTTIWEMYAESFGDYLSTIQKNRTSTLKD</sequence>
<dbReference type="Pfam" id="PF01594">
    <property type="entry name" value="AI-2E_transport"/>
    <property type="match status" value="1"/>
</dbReference>
<feature type="transmembrane region" description="Helical" evidence="6">
    <location>
        <begin position="306"/>
        <end position="334"/>
    </location>
</feature>
<dbReference type="InterPro" id="IPR002549">
    <property type="entry name" value="AI-2E-like"/>
</dbReference>
<dbReference type="GO" id="GO:0016020">
    <property type="term" value="C:membrane"/>
    <property type="evidence" value="ECO:0007669"/>
    <property type="project" value="UniProtKB-SubCell"/>
</dbReference>
<feature type="transmembrane region" description="Helical" evidence="6">
    <location>
        <begin position="263"/>
        <end position="285"/>
    </location>
</feature>
<evidence type="ECO:0000256" key="2">
    <source>
        <dbReference type="ARBA" id="ARBA00009773"/>
    </source>
</evidence>
<evidence type="ECO:0008006" key="8">
    <source>
        <dbReference type="Google" id="ProtNLM"/>
    </source>
</evidence>
<dbReference type="HOGENOM" id="CLU_041771_2_3_10"/>
<reference evidence="7" key="1">
    <citation type="submission" date="2005-08" db="EMBL/GenBank/DDBJ databases">
        <title>Complete sequence of Chlorobium chlorochromatii CaD3.</title>
        <authorList>
            <person name="Copeland A."/>
            <person name="Lucas S."/>
            <person name="Lapidus A."/>
            <person name="Barry K."/>
            <person name="Detter J.C."/>
            <person name="Glavina T."/>
            <person name="Hammon N."/>
            <person name="Israni S."/>
            <person name="Pitluck S."/>
            <person name="Bryant D."/>
            <person name="Schmutz J."/>
            <person name="Larimer F."/>
            <person name="Land M."/>
            <person name="Kyrpides N."/>
            <person name="Ivanova N."/>
            <person name="Richardson P."/>
        </authorList>
    </citation>
    <scope>NUCLEOTIDE SEQUENCE [LARGE SCALE GENOMIC DNA]</scope>
    <source>
        <strain evidence="7">CaD3</strain>
    </source>
</reference>
<dbReference type="STRING" id="340177.Cag_0203"/>
<protein>
    <recommendedName>
        <fullName evidence="8">Permease</fullName>
    </recommendedName>
</protein>
<keyword evidence="4 6" id="KW-1133">Transmembrane helix</keyword>
<proteinExistence type="inferred from homology"/>
<gene>
    <name evidence="7" type="ordered locus">Cag_0203</name>
</gene>
<feature type="transmembrane region" description="Helical" evidence="6">
    <location>
        <begin position="61"/>
        <end position="86"/>
    </location>
</feature>
<dbReference type="PANTHER" id="PTHR21716">
    <property type="entry name" value="TRANSMEMBRANE PROTEIN"/>
    <property type="match status" value="1"/>
</dbReference>
<dbReference type="PANTHER" id="PTHR21716:SF4">
    <property type="entry name" value="TRANSMEMBRANE PROTEIN 245"/>
    <property type="match status" value="1"/>
</dbReference>
<evidence type="ECO:0000256" key="3">
    <source>
        <dbReference type="ARBA" id="ARBA00022692"/>
    </source>
</evidence>
<evidence type="ECO:0000256" key="4">
    <source>
        <dbReference type="ARBA" id="ARBA00022989"/>
    </source>
</evidence>
<dbReference type="OrthoDB" id="9773730at2"/>
<evidence type="ECO:0000256" key="1">
    <source>
        <dbReference type="ARBA" id="ARBA00004141"/>
    </source>
</evidence>
<evidence type="ECO:0000313" key="7">
    <source>
        <dbReference type="EMBL" id="ABB27481.1"/>
    </source>
</evidence>
<comment type="similarity">
    <text evidence="2">Belongs to the autoinducer-2 exporter (AI-2E) (TC 2.A.86) family.</text>
</comment>
<dbReference type="KEGG" id="cch:Cag_0203"/>
<feature type="transmembrane region" description="Helical" evidence="6">
    <location>
        <begin position="236"/>
        <end position="257"/>
    </location>
</feature>
<keyword evidence="3 6" id="KW-0812">Transmembrane</keyword>
<name>Q3AU44_CHLCH</name>
<organism evidence="7">
    <name type="scientific">Chlorobium chlorochromatii (strain CaD3)</name>
    <dbReference type="NCBI Taxonomy" id="340177"/>
    <lineage>
        <taxon>Bacteria</taxon>
        <taxon>Pseudomonadati</taxon>
        <taxon>Chlorobiota</taxon>
        <taxon>Chlorobiia</taxon>
        <taxon>Chlorobiales</taxon>
        <taxon>Chlorobiaceae</taxon>
        <taxon>Chlorobium/Pelodictyon group</taxon>
        <taxon>Chlorobium</taxon>
    </lineage>
</organism>
<accession>Q3AU44</accession>
<feature type="transmembrane region" description="Helical" evidence="6">
    <location>
        <begin position="152"/>
        <end position="174"/>
    </location>
</feature>
<dbReference type="eggNOG" id="COG0628">
    <property type="taxonomic scope" value="Bacteria"/>
</dbReference>
<feature type="transmembrane region" description="Helical" evidence="6">
    <location>
        <begin position="12"/>
        <end position="40"/>
    </location>
</feature>
<evidence type="ECO:0000256" key="6">
    <source>
        <dbReference type="SAM" id="Phobius"/>
    </source>
</evidence>
<comment type="subcellular location">
    <subcellularLocation>
        <location evidence="1">Membrane</location>
        <topology evidence="1">Multi-pass membrane protein</topology>
    </subcellularLocation>
</comment>
<keyword evidence="5 6" id="KW-0472">Membrane</keyword>
<dbReference type="AlphaFoldDB" id="Q3AU44"/>